<organism evidence="2 3">
    <name type="scientific">Mycena rosella</name>
    <name type="common">Pink bonnet</name>
    <name type="synonym">Agaricus rosellus</name>
    <dbReference type="NCBI Taxonomy" id="1033263"/>
    <lineage>
        <taxon>Eukaryota</taxon>
        <taxon>Fungi</taxon>
        <taxon>Dikarya</taxon>
        <taxon>Basidiomycota</taxon>
        <taxon>Agaricomycotina</taxon>
        <taxon>Agaricomycetes</taxon>
        <taxon>Agaricomycetidae</taxon>
        <taxon>Agaricales</taxon>
        <taxon>Marasmiineae</taxon>
        <taxon>Mycenaceae</taxon>
        <taxon>Mycena</taxon>
    </lineage>
</organism>
<evidence type="ECO:0000313" key="2">
    <source>
        <dbReference type="EMBL" id="KAJ7681584.1"/>
    </source>
</evidence>
<dbReference type="AlphaFoldDB" id="A0AAD7GDP1"/>
<evidence type="ECO:0000256" key="1">
    <source>
        <dbReference type="SAM" id="MobiDB-lite"/>
    </source>
</evidence>
<proteinExistence type="predicted"/>
<feature type="region of interest" description="Disordered" evidence="1">
    <location>
        <begin position="195"/>
        <end position="240"/>
    </location>
</feature>
<dbReference type="Proteomes" id="UP001221757">
    <property type="component" value="Unassembled WGS sequence"/>
</dbReference>
<protein>
    <submittedName>
        <fullName evidence="2">Uncharacterized protein</fullName>
    </submittedName>
</protein>
<sequence>MPPHGHAVDGARDLLCRPSCATSPTLLRPCRTRHAAAVLPDAAVFIIHMSHEPILLALLLASTPFPLCSNLPITLYLSCSTLNAGRPSSGLLQAADLACSLSGSRPSSYTAEKAGGGAKWAYVEFQSPARGRRARPLRRVASSCRGVPSRAPIEENPRLTACTRIAHPRCEPTSQAPYSILFFGVSHNGIHESVSTRTMRPTPPAFINHASPGANSSNSMDRPARPGDTDQSPALRHPSASTPTALLCVHVVVSHRPRAHTHPYLNQQEGPSTHPDDLLQRRRPFPCRTSLIAPPHRRLGSRWSVVDDKHPD</sequence>
<accession>A0AAD7GDP1</accession>
<name>A0AAD7GDP1_MYCRO</name>
<evidence type="ECO:0000313" key="3">
    <source>
        <dbReference type="Proteomes" id="UP001221757"/>
    </source>
</evidence>
<keyword evidence="3" id="KW-1185">Reference proteome</keyword>
<feature type="region of interest" description="Disordered" evidence="1">
    <location>
        <begin position="261"/>
        <end position="281"/>
    </location>
</feature>
<dbReference type="EMBL" id="JARKIE010000116">
    <property type="protein sequence ID" value="KAJ7681584.1"/>
    <property type="molecule type" value="Genomic_DNA"/>
</dbReference>
<gene>
    <name evidence="2" type="ORF">B0H17DRAFT_1205711</name>
</gene>
<reference evidence="2" key="1">
    <citation type="submission" date="2023-03" db="EMBL/GenBank/DDBJ databases">
        <title>Massive genome expansion in bonnet fungi (Mycena s.s.) driven by repeated elements and novel gene families across ecological guilds.</title>
        <authorList>
            <consortium name="Lawrence Berkeley National Laboratory"/>
            <person name="Harder C.B."/>
            <person name="Miyauchi S."/>
            <person name="Viragh M."/>
            <person name="Kuo A."/>
            <person name="Thoen E."/>
            <person name="Andreopoulos B."/>
            <person name="Lu D."/>
            <person name="Skrede I."/>
            <person name="Drula E."/>
            <person name="Henrissat B."/>
            <person name="Morin E."/>
            <person name="Kohler A."/>
            <person name="Barry K."/>
            <person name="LaButti K."/>
            <person name="Morin E."/>
            <person name="Salamov A."/>
            <person name="Lipzen A."/>
            <person name="Mereny Z."/>
            <person name="Hegedus B."/>
            <person name="Baldrian P."/>
            <person name="Stursova M."/>
            <person name="Weitz H."/>
            <person name="Taylor A."/>
            <person name="Grigoriev I.V."/>
            <person name="Nagy L.G."/>
            <person name="Martin F."/>
            <person name="Kauserud H."/>
        </authorList>
    </citation>
    <scope>NUCLEOTIDE SEQUENCE</scope>
    <source>
        <strain evidence="2">CBHHK067</strain>
    </source>
</reference>
<comment type="caution">
    <text evidence="2">The sequence shown here is derived from an EMBL/GenBank/DDBJ whole genome shotgun (WGS) entry which is preliminary data.</text>
</comment>